<evidence type="ECO:0000256" key="1">
    <source>
        <dbReference type="ARBA" id="ARBA00006739"/>
    </source>
</evidence>
<keyword evidence="2" id="KW-0328">Glycosyltransferase</keyword>
<feature type="transmembrane region" description="Helical" evidence="4">
    <location>
        <begin position="283"/>
        <end position="303"/>
    </location>
</feature>
<evidence type="ECO:0000313" key="5">
    <source>
        <dbReference type="EMBL" id="MCJ2375347.1"/>
    </source>
</evidence>
<dbReference type="PANTHER" id="PTHR43630">
    <property type="entry name" value="POLY-BETA-1,6-N-ACETYL-D-GLUCOSAMINE SYNTHASE"/>
    <property type="match status" value="1"/>
</dbReference>
<reference evidence="5" key="1">
    <citation type="submission" date="2021-11" db="EMBL/GenBank/DDBJ databases">
        <title>Vibrio ZSDE26 sp. nov. and Vibrio ZSDZ34 sp. nov., isolated from coastal seawater in Qingdao.</title>
        <authorList>
            <person name="Zhang P."/>
        </authorList>
    </citation>
    <scope>NUCLEOTIDE SEQUENCE</scope>
    <source>
        <strain evidence="5">ZSDZ34</strain>
    </source>
</reference>
<feature type="transmembrane region" description="Helical" evidence="4">
    <location>
        <begin position="363"/>
        <end position="382"/>
    </location>
</feature>
<gene>
    <name evidence="5" type="ORF">LNL84_00705</name>
</gene>
<dbReference type="AlphaFoldDB" id="A0A9X1W6E7"/>
<keyword evidence="3" id="KW-0808">Transferase</keyword>
<sequence length="394" mass="44325">MDILLIITFIISAGLIVYHHVGYPLFLRWYANRHPLETLKHETRGFKSQQTDRTLPSVTILVPAYNEQEWIAQKIRNLASLDYPKKQLNIRIVCDGCSDNTVQIAEEVIQEAICADTHFEIVDCSNNRGKVAVINEQMLTTTSDITAISDVSALISVDALVLMAQHFKNQSIGVVNAKYCLLSNTDEAEGHYWNYQNAIKYRETTLGSTLGSHGALYFFRTHLYQPIAANTINDDFIIPMQIVKAGFLAHYEPNMIAVELEPTTQGNDFKRRLRISAGNMQQLIFLFALLNPKFKGVAFAFFSGKGLRLMTPYLLIACWGTSLMLVSNPIFDLLFVAQSAMYSVAALGYYLPSLRKITVIKLLTYVVAGHTANLIGGLRYLLGFHNKTWTKVSR</sequence>
<dbReference type="InterPro" id="IPR029044">
    <property type="entry name" value="Nucleotide-diphossugar_trans"/>
</dbReference>
<dbReference type="Pfam" id="PF13641">
    <property type="entry name" value="Glyco_tranf_2_3"/>
    <property type="match status" value="1"/>
</dbReference>
<keyword evidence="4" id="KW-0812">Transmembrane</keyword>
<evidence type="ECO:0000256" key="2">
    <source>
        <dbReference type="ARBA" id="ARBA00022676"/>
    </source>
</evidence>
<dbReference type="RefSeq" id="WP_244354270.1">
    <property type="nucleotide sequence ID" value="NZ_JAJNNZ010000001.1"/>
</dbReference>
<keyword evidence="6" id="KW-1185">Reference proteome</keyword>
<dbReference type="EMBL" id="JAJNNZ010000001">
    <property type="protein sequence ID" value="MCJ2375347.1"/>
    <property type="molecule type" value="Genomic_DNA"/>
</dbReference>
<organism evidence="5 6">
    <name type="scientific">Vibrio gelatinilyticus</name>
    <dbReference type="NCBI Taxonomy" id="2893468"/>
    <lineage>
        <taxon>Bacteria</taxon>
        <taxon>Pseudomonadati</taxon>
        <taxon>Pseudomonadota</taxon>
        <taxon>Gammaproteobacteria</taxon>
        <taxon>Vibrionales</taxon>
        <taxon>Vibrionaceae</taxon>
        <taxon>Vibrio</taxon>
    </lineage>
</organism>
<comment type="caution">
    <text evidence="5">The sequence shown here is derived from an EMBL/GenBank/DDBJ whole genome shotgun (WGS) entry which is preliminary data.</text>
</comment>
<keyword evidence="4" id="KW-0472">Membrane</keyword>
<feature type="transmembrane region" description="Helical" evidence="4">
    <location>
        <begin position="333"/>
        <end position="351"/>
    </location>
</feature>
<evidence type="ECO:0000256" key="3">
    <source>
        <dbReference type="ARBA" id="ARBA00022679"/>
    </source>
</evidence>
<dbReference type="CDD" id="cd06439">
    <property type="entry name" value="CESA_like_1"/>
    <property type="match status" value="1"/>
</dbReference>
<feature type="transmembrane region" description="Helical" evidence="4">
    <location>
        <begin position="309"/>
        <end position="326"/>
    </location>
</feature>
<dbReference type="Proteomes" id="UP001139488">
    <property type="component" value="Unassembled WGS sequence"/>
</dbReference>
<feature type="transmembrane region" description="Helical" evidence="4">
    <location>
        <begin position="6"/>
        <end position="26"/>
    </location>
</feature>
<dbReference type="GO" id="GO:0016757">
    <property type="term" value="F:glycosyltransferase activity"/>
    <property type="evidence" value="ECO:0007669"/>
    <property type="project" value="UniProtKB-KW"/>
</dbReference>
<evidence type="ECO:0000256" key="4">
    <source>
        <dbReference type="SAM" id="Phobius"/>
    </source>
</evidence>
<evidence type="ECO:0000313" key="6">
    <source>
        <dbReference type="Proteomes" id="UP001139488"/>
    </source>
</evidence>
<keyword evidence="4" id="KW-1133">Transmembrane helix</keyword>
<proteinExistence type="inferred from homology"/>
<name>A0A9X1W6E7_9VIBR</name>
<protein>
    <submittedName>
        <fullName evidence="5">Glycosyltransferase family 2 protein</fullName>
    </submittedName>
</protein>
<dbReference type="SUPFAM" id="SSF53448">
    <property type="entry name" value="Nucleotide-diphospho-sugar transferases"/>
    <property type="match status" value="1"/>
</dbReference>
<dbReference type="Gene3D" id="3.90.550.10">
    <property type="entry name" value="Spore Coat Polysaccharide Biosynthesis Protein SpsA, Chain A"/>
    <property type="match status" value="1"/>
</dbReference>
<dbReference type="PANTHER" id="PTHR43630:SF1">
    <property type="entry name" value="POLY-BETA-1,6-N-ACETYL-D-GLUCOSAMINE SYNTHASE"/>
    <property type="match status" value="1"/>
</dbReference>
<comment type="similarity">
    <text evidence="1">Belongs to the glycosyltransferase 2 family.</text>
</comment>
<accession>A0A9X1W6E7</accession>